<dbReference type="Proteomes" id="UP000182882">
    <property type="component" value="Unassembled WGS sequence"/>
</dbReference>
<evidence type="ECO:0000259" key="6">
    <source>
        <dbReference type="PROSITE" id="PS50110"/>
    </source>
</evidence>
<dbReference type="Proteomes" id="UP000181998">
    <property type="component" value="Unassembled WGS sequence"/>
</dbReference>
<dbReference type="PROSITE" id="PS50894">
    <property type="entry name" value="HPT"/>
    <property type="match status" value="1"/>
</dbReference>
<dbReference type="InterPro" id="IPR050469">
    <property type="entry name" value="Diguanylate_Cyclase"/>
</dbReference>
<dbReference type="GO" id="GO:0052621">
    <property type="term" value="F:diguanylate cyclase activity"/>
    <property type="evidence" value="ECO:0007669"/>
    <property type="project" value="UniProtKB-EC"/>
</dbReference>
<dbReference type="GO" id="GO:0000160">
    <property type="term" value="P:phosphorelay signal transduction system"/>
    <property type="evidence" value="ECO:0007669"/>
    <property type="project" value="UniProtKB-KW"/>
</dbReference>
<evidence type="ECO:0000256" key="3">
    <source>
        <dbReference type="ARBA" id="ARBA00034247"/>
    </source>
</evidence>
<dbReference type="Pfam" id="PF00072">
    <property type="entry name" value="Response_reg"/>
    <property type="match status" value="2"/>
</dbReference>
<dbReference type="PROSITE" id="PS50887">
    <property type="entry name" value="GGDEF"/>
    <property type="match status" value="1"/>
</dbReference>
<dbReference type="PANTHER" id="PTHR45138:SF9">
    <property type="entry name" value="DIGUANYLATE CYCLASE DGCM-RELATED"/>
    <property type="match status" value="1"/>
</dbReference>
<dbReference type="Proteomes" id="UP000219335">
    <property type="component" value="Unassembled WGS sequence"/>
</dbReference>
<dbReference type="GO" id="GO:0004672">
    <property type="term" value="F:protein kinase activity"/>
    <property type="evidence" value="ECO:0007669"/>
    <property type="project" value="UniProtKB-ARBA"/>
</dbReference>
<evidence type="ECO:0000256" key="1">
    <source>
        <dbReference type="ARBA" id="ARBA00012528"/>
    </source>
</evidence>
<dbReference type="SUPFAM" id="SSF55073">
    <property type="entry name" value="Nucleotide cyclase"/>
    <property type="match status" value="1"/>
</dbReference>
<evidence type="ECO:0000313" key="12">
    <source>
        <dbReference type="Proteomes" id="UP000181998"/>
    </source>
</evidence>
<evidence type="ECO:0000256" key="5">
    <source>
        <dbReference type="PROSITE-ProRule" id="PRU00169"/>
    </source>
</evidence>
<feature type="domain" description="Response regulatory" evidence="6">
    <location>
        <begin position="265"/>
        <end position="381"/>
    </location>
</feature>
<keyword evidence="2" id="KW-0902">Two-component regulatory system</keyword>
<feature type="domain" description="HPt" evidence="8">
    <location>
        <begin position="9"/>
        <end position="116"/>
    </location>
</feature>
<dbReference type="PROSITE" id="PS50110">
    <property type="entry name" value="RESPONSE_REGULATORY"/>
    <property type="match status" value="2"/>
</dbReference>
<dbReference type="KEGG" id="nur:ATY38_14050"/>
<feature type="domain" description="Response regulatory" evidence="6">
    <location>
        <begin position="139"/>
        <end position="256"/>
    </location>
</feature>
<dbReference type="AlphaFoldDB" id="A0A0S3AM54"/>
<comment type="catalytic activity">
    <reaction evidence="3">
        <text>2 GTP = 3',3'-c-di-GMP + 2 diphosphate</text>
        <dbReference type="Rhea" id="RHEA:24898"/>
        <dbReference type="ChEBI" id="CHEBI:33019"/>
        <dbReference type="ChEBI" id="CHEBI:37565"/>
        <dbReference type="ChEBI" id="CHEBI:58805"/>
        <dbReference type="EC" id="2.7.7.65"/>
    </reaction>
</comment>
<accession>A0A0S3AM54</accession>
<reference evidence="11 14" key="3">
    <citation type="submission" date="2017-09" db="EMBL/GenBank/DDBJ databases">
        <authorList>
            <person name="Ehlers B."/>
            <person name="Leendertz F.H."/>
        </authorList>
    </citation>
    <scope>NUCLEOTIDE SEQUENCE [LARGE SCALE GENOMIC DNA]</scope>
    <source>
        <strain evidence="11 14">Nm42</strain>
    </source>
</reference>
<dbReference type="PANTHER" id="PTHR45138">
    <property type="entry name" value="REGULATORY COMPONENTS OF SENSORY TRANSDUCTION SYSTEM"/>
    <property type="match status" value="1"/>
</dbReference>
<dbReference type="EMBL" id="FOFX01000022">
    <property type="protein sequence ID" value="SEQ12302.1"/>
    <property type="molecule type" value="Genomic_DNA"/>
</dbReference>
<dbReference type="OrthoDB" id="9813903at2"/>
<dbReference type="Gene3D" id="3.40.50.2300">
    <property type="match status" value="2"/>
</dbReference>
<dbReference type="CDD" id="cd00156">
    <property type="entry name" value="REC"/>
    <property type="match status" value="1"/>
</dbReference>
<dbReference type="Pfam" id="PF01627">
    <property type="entry name" value="Hpt"/>
    <property type="match status" value="1"/>
</dbReference>
<evidence type="ECO:0000313" key="11">
    <source>
        <dbReference type="EMBL" id="SOD20806.1"/>
    </source>
</evidence>
<evidence type="ECO:0000313" key="9">
    <source>
        <dbReference type="EMBL" id="SDU25922.1"/>
    </source>
</evidence>
<dbReference type="RefSeq" id="WP_062559843.1">
    <property type="nucleotide sequence ID" value="NZ_CP013341.1"/>
</dbReference>
<dbReference type="InterPro" id="IPR008207">
    <property type="entry name" value="Sig_transdc_His_kin_Hpt_dom"/>
</dbReference>
<dbReference type="InterPro" id="IPR011006">
    <property type="entry name" value="CheY-like_superfamily"/>
</dbReference>
<dbReference type="CDD" id="cd01949">
    <property type="entry name" value="GGDEF"/>
    <property type="match status" value="1"/>
</dbReference>
<keyword evidence="5" id="KW-0597">Phosphoprotein</keyword>
<dbReference type="SUPFAM" id="SSF52172">
    <property type="entry name" value="CheY-like"/>
    <property type="match status" value="2"/>
</dbReference>
<dbReference type="Gene3D" id="3.30.70.270">
    <property type="match status" value="1"/>
</dbReference>
<proteinExistence type="predicted"/>
<dbReference type="STRING" id="44577.ATY38_14050"/>
<dbReference type="InterPro" id="IPR029787">
    <property type="entry name" value="Nucleotide_cyclase"/>
</dbReference>
<gene>
    <name evidence="9" type="ORF">SAMN05216406_1409</name>
    <name evidence="10" type="ORF">SAMN05421510_10229</name>
    <name evidence="11" type="ORF">SAMN06297164_2865</name>
</gene>
<feature type="domain" description="GGDEF" evidence="7">
    <location>
        <begin position="421"/>
        <end position="553"/>
    </location>
</feature>
<dbReference type="InterPro" id="IPR043128">
    <property type="entry name" value="Rev_trsase/Diguanyl_cyclase"/>
</dbReference>
<dbReference type="EMBL" id="OCMU01000002">
    <property type="protein sequence ID" value="SOD20806.1"/>
    <property type="molecule type" value="Genomic_DNA"/>
</dbReference>
<dbReference type="NCBIfam" id="TIGR00254">
    <property type="entry name" value="GGDEF"/>
    <property type="match status" value="1"/>
</dbReference>
<dbReference type="SMART" id="SM00267">
    <property type="entry name" value="GGDEF"/>
    <property type="match status" value="1"/>
</dbReference>
<feature type="modified residue" description="4-aspartylphosphate" evidence="5">
    <location>
        <position position="188"/>
    </location>
</feature>
<evidence type="ECO:0000313" key="14">
    <source>
        <dbReference type="Proteomes" id="UP000219335"/>
    </source>
</evidence>
<dbReference type="SUPFAM" id="SSF47226">
    <property type="entry name" value="Histidine-containing phosphotransfer domain, HPT domain"/>
    <property type="match status" value="1"/>
</dbReference>
<evidence type="ECO:0000259" key="7">
    <source>
        <dbReference type="PROSITE" id="PS50887"/>
    </source>
</evidence>
<dbReference type="Pfam" id="PF00990">
    <property type="entry name" value="GGDEF"/>
    <property type="match status" value="1"/>
</dbReference>
<reference evidence="9 12" key="1">
    <citation type="submission" date="2016-10" db="EMBL/GenBank/DDBJ databases">
        <authorList>
            <person name="de Groot N.N."/>
        </authorList>
    </citation>
    <scope>NUCLEOTIDE SEQUENCE [LARGE SCALE GENOMIC DNA]</scope>
    <source>
        <strain evidence="9">Nm10</strain>
        <strain evidence="10 12">Nm9</strain>
    </source>
</reference>
<dbReference type="InterPro" id="IPR036641">
    <property type="entry name" value="HPT_dom_sf"/>
</dbReference>
<organism evidence="9 13">
    <name type="scientific">Nitrosomonas ureae</name>
    <dbReference type="NCBI Taxonomy" id="44577"/>
    <lineage>
        <taxon>Bacteria</taxon>
        <taxon>Pseudomonadati</taxon>
        <taxon>Pseudomonadota</taxon>
        <taxon>Betaproteobacteria</taxon>
        <taxon>Nitrosomonadales</taxon>
        <taxon>Nitrosomonadaceae</taxon>
        <taxon>Nitrosomonas</taxon>
    </lineage>
</organism>
<protein>
    <recommendedName>
        <fullName evidence="1">diguanylate cyclase</fullName>
        <ecNumber evidence="1">2.7.7.65</ecNumber>
    </recommendedName>
</protein>
<dbReference type="SMART" id="SM00448">
    <property type="entry name" value="REC"/>
    <property type="match status" value="2"/>
</dbReference>
<evidence type="ECO:0000256" key="2">
    <source>
        <dbReference type="ARBA" id="ARBA00023012"/>
    </source>
</evidence>
<evidence type="ECO:0000313" key="10">
    <source>
        <dbReference type="EMBL" id="SEQ12302.1"/>
    </source>
</evidence>
<dbReference type="EMBL" id="FNLN01000040">
    <property type="protein sequence ID" value="SDU25922.1"/>
    <property type="molecule type" value="Genomic_DNA"/>
</dbReference>
<dbReference type="Gene3D" id="1.20.120.160">
    <property type="entry name" value="HPT domain"/>
    <property type="match status" value="1"/>
</dbReference>
<name>A0A0S3AM54_9PROT</name>
<evidence type="ECO:0000259" key="8">
    <source>
        <dbReference type="PROSITE" id="PS50894"/>
    </source>
</evidence>
<dbReference type="InterPro" id="IPR001789">
    <property type="entry name" value="Sig_transdc_resp-reg_receiver"/>
</dbReference>
<sequence length="554" mass="62722">MNTTEHREFRERMRLLLALFAHELPDRMDEIEALWDKLQIEWDIKVLQELHRSVHNLVSNGKTFGYPELSIEARALEQVLKSLMQKDISADTLQASRILQQILELKKIATEKESILTIEVISKAADEHVLVPDIPASNLIFVVEDDFEAAQELALQLRYYGYEVEVYNHLDKFRAAVEQNPHAIILMDIEFPENEMGGIQIMEQIQKGRTQPIRVIFISAHDDMAYRLGAVRAGSVAYFTKPINSNELIDQLDLITASQIQEPFRVLIVDDSPTLLAYHAAILEQAEMHVKTVSEPMQLLEKLNDFNPDIILMDLYMPGCNGLELARIIRQIDGFLSTPIVYLSSENDFNTQPEAMSLSGDDFLVKPIDPAYLISAVTTRVTRSRFLRSLMIHDGLTGLLNHTAIKEELAREVIRSSRLKSSLSFAMVDIDFFKKINDSYGHAAGDRVIKSLARLLKQRLRETDIVGRYGGEEFAIIMNDTDATSAAKVIDEIRNVFSRLLHLSHDEEFSVNFSCGIADLAHFPDAASLSEAADAALYQAKQRGRNKVIVNKND</sequence>
<dbReference type="GO" id="GO:0043709">
    <property type="term" value="P:cell adhesion involved in single-species biofilm formation"/>
    <property type="evidence" value="ECO:0007669"/>
    <property type="project" value="TreeGrafter"/>
</dbReference>
<dbReference type="InterPro" id="IPR000160">
    <property type="entry name" value="GGDEF_dom"/>
</dbReference>
<dbReference type="EC" id="2.7.7.65" evidence="1"/>
<feature type="modified residue" description="4-aspartylphosphate" evidence="5">
    <location>
        <position position="314"/>
    </location>
</feature>
<keyword evidence="13" id="KW-1185">Reference proteome</keyword>
<evidence type="ECO:0000256" key="4">
    <source>
        <dbReference type="PROSITE-ProRule" id="PRU00110"/>
    </source>
</evidence>
<dbReference type="GO" id="GO:1902201">
    <property type="term" value="P:negative regulation of bacterial-type flagellum-dependent cell motility"/>
    <property type="evidence" value="ECO:0007669"/>
    <property type="project" value="TreeGrafter"/>
</dbReference>
<evidence type="ECO:0000313" key="13">
    <source>
        <dbReference type="Proteomes" id="UP000182882"/>
    </source>
</evidence>
<dbReference type="FunFam" id="3.30.70.270:FF:000001">
    <property type="entry name" value="Diguanylate cyclase domain protein"/>
    <property type="match status" value="1"/>
</dbReference>
<reference evidence="13" key="2">
    <citation type="submission" date="2016-10" db="EMBL/GenBank/DDBJ databases">
        <authorList>
            <person name="Varghese N."/>
            <person name="Submissions S."/>
        </authorList>
    </citation>
    <scope>NUCLEOTIDE SEQUENCE [LARGE SCALE GENOMIC DNA]</scope>
    <source>
        <strain evidence="13">Nm10</strain>
    </source>
</reference>
<feature type="modified residue" description="Phosphohistidine" evidence="4">
    <location>
        <position position="55"/>
    </location>
</feature>
<dbReference type="GO" id="GO:0005886">
    <property type="term" value="C:plasma membrane"/>
    <property type="evidence" value="ECO:0007669"/>
    <property type="project" value="TreeGrafter"/>
</dbReference>